<sequence length="177" mass="21651">MYQHLGNIFIKYDKITIRDFLLSPIWVEYYQSYELDIFRRNGATEEWIEKNIFEYEEKTKGNGKIFYVVIGESYYKNREYVYIKNTMVFNAKYFFNAYSTLIRDEILETKAIDFYINKKNKTLFYLQDLWKNENQRTIKSIANYLNEEIELINIYTDQKFSDFIDPSICFYKKHSLT</sequence>
<reference evidence="1 2" key="1">
    <citation type="submission" date="2021-03" db="EMBL/GenBank/DDBJ databases">
        <title>Isolation and description of Capnocytophaga bilenii sp. nov., a novel Capnocytophaga species, isolated from a gingivitis subject.</title>
        <authorList>
            <person name="Antezack A."/>
            <person name="Monnet-Corti V."/>
            <person name="La Scola B."/>
        </authorList>
    </citation>
    <scope>NUCLEOTIDE SEQUENCE [LARGE SCALE GENOMIC DNA]</scope>
    <source>
        <strain evidence="1 2">Marseille-Q4570</strain>
    </source>
</reference>
<name>A0ABS3Q1J8_9FLAO</name>
<accession>A0ABS3Q1J8</accession>
<protein>
    <submittedName>
        <fullName evidence="1">Uncharacterized protein</fullName>
    </submittedName>
</protein>
<dbReference type="RefSeq" id="WP_208059486.1">
    <property type="nucleotide sequence ID" value="NZ_JAGDYP010000013.1"/>
</dbReference>
<organism evidence="1 2">
    <name type="scientific">Capnocytophaga bilenii</name>
    <dbReference type="NCBI Taxonomy" id="2819369"/>
    <lineage>
        <taxon>Bacteria</taxon>
        <taxon>Pseudomonadati</taxon>
        <taxon>Bacteroidota</taxon>
        <taxon>Flavobacteriia</taxon>
        <taxon>Flavobacteriales</taxon>
        <taxon>Flavobacteriaceae</taxon>
        <taxon>Capnocytophaga</taxon>
    </lineage>
</organism>
<keyword evidence="2" id="KW-1185">Reference proteome</keyword>
<dbReference type="Proteomes" id="UP000681610">
    <property type="component" value="Unassembled WGS sequence"/>
</dbReference>
<evidence type="ECO:0000313" key="1">
    <source>
        <dbReference type="EMBL" id="MBO1885123.1"/>
    </source>
</evidence>
<evidence type="ECO:0000313" key="2">
    <source>
        <dbReference type="Proteomes" id="UP000681610"/>
    </source>
</evidence>
<dbReference type="EMBL" id="JAGDYP010000013">
    <property type="protein sequence ID" value="MBO1885123.1"/>
    <property type="molecule type" value="Genomic_DNA"/>
</dbReference>
<proteinExistence type="predicted"/>
<gene>
    <name evidence="1" type="ORF">J4N46_12050</name>
</gene>
<comment type="caution">
    <text evidence="1">The sequence shown here is derived from an EMBL/GenBank/DDBJ whole genome shotgun (WGS) entry which is preliminary data.</text>
</comment>